<proteinExistence type="evidence at transcript level"/>
<sequence>MNLDTIINIPKSAFIKAFFCYTMK</sequence>
<reference evidence="1" key="1">
    <citation type="journal article" date="2011" name="Plant Physiol.">
        <title>Comprehensive sequence analysis of 24,783 barley full-length cDNAs derived from 12 clone libraries.</title>
        <authorList>
            <person name="Matsumoto T."/>
            <person name="Tanaka T."/>
            <person name="Sakai H."/>
            <person name="Amano N."/>
            <person name="Kanamori H."/>
            <person name="Kurita K."/>
            <person name="Kikuta A."/>
            <person name="Kamiya K."/>
            <person name="Yamamoto M."/>
            <person name="Ikawa H."/>
            <person name="Fujii N."/>
            <person name="Hori K."/>
            <person name="Itoh T."/>
            <person name="Sato K."/>
        </authorList>
    </citation>
    <scope>NUCLEOTIDE SEQUENCE</scope>
    <source>
        <tissue evidence="1">Shoot and root</tissue>
    </source>
</reference>
<accession>F2E1M7</accession>
<organism evidence="1">
    <name type="scientific">Hordeum vulgare subsp. vulgare</name>
    <name type="common">Domesticated barley</name>
    <dbReference type="NCBI Taxonomy" id="112509"/>
    <lineage>
        <taxon>Eukaryota</taxon>
        <taxon>Viridiplantae</taxon>
        <taxon>Streptophyta</taxon>
        <taxon>Embryophyta</taxon>
        <taxon>Tracheophyta</taxon>
        <taxon>Spermatophyta</taxon>
        <taxon>Magnoliopsida</taxon>
        <taxon>Liliopsida</taxon>
        <taxon>Poales</taxon>
        <taxon>Poaceae</taxon>
        <taxon>BOP clade</taxon>
        <taxon>Pooideae</taxon>
        <taxon>Triticodae</taxon>
        <taxon>Triticeae</taxon>
        <taxon>Hordeinae</taxon>
        <taxon>Hordeum</taxon>
    </lineage>
</organism>
<name>F2E1M7_HORVV</name>
<evidence type="ECO:0000313" key="1">
    <source>
        <dbReference type="EMBL" id="BAK01249.1"/>
    </source>
</evidence>
<dbReference type="EMBL" id="AK370048">
    <property type="protein sequence ID" value="BAK01249.1"/>
    <property type="molecule type" value="mRNA"/>
</dbReference>
<protein>
    <submittedName>
        <fullName evidence="1">Predicted protein</fullName>
    </submittedName>
</protein>
<dbReference type="AlphaFoldDB" id="F2E1M7"/>